<sequence>MSVSFRIFPDRGLVVVRYRGFARLDDTLAAFAEYAAHPESRPGQKQLVDLSGISGYETDFTKLMEVQARKADVFAAEGAETLMVYLAPSKQTRDLAQLVLRSWEPFDSVIALIQEDEAQALELLGQPERSLDALWALASET</sequence>
<dbReference type="EMBL" id="SMUV01000060">
    <property type="protein sequence ID" value="TDK49882.1"/>
    <property type="molecule type" value="Genomic_DNA"/>
</dbReference>
<evidence type="ECO:0000313" key="2">
    <source>
        <dbReference type="Proteomes" id="UP000295301"/>
    </source>
</evidence>
<organism evidence="1 2">
    <name type="scientific">Antarcticimicrobium luteum</name>
    <dbReference type="NCBI Taxonomy" id="2547397"/>
    <lineage>
        <taxon>Bacteria</taxon>
        <taxon>Pseudomonadati</taxon>
        <taxon>Pseudomonadota</taxon>
        <taxon>Alphaproteobacteria</taxon>
        <taxon>Rhodobacterales</taxon>
        <taxon>Paracoccaceae</taxon>
        <taxon>Antarcticimicrobium</taxon>
    </lineage>
</organism>
<protein>
    <recommendedName>
        <fullName evidence="3">STAS/SEC14 domain-containing protein</fullName>
    </recommendedName>
</protein>
<evidence type="ECO:0008006" key="3">
    <source>
        <dbReference type="Google" id="ProtNLM"/>
    </source>
</evidence>
<proteinExistence type="predicted"/>
<evidence type="ECO:0000313" key="1">
    <source>
        <dbReference type="EMBL" id="TDK49882.1"/>
    </source>
</evidence>
<comment type="caution">
    <text evidence="1">The sequence shown here is derived from an EMBL/GenBank/DDBJ whole genome shotgun (WGS) entry which is preliminary data.</text>
</comment>
<name>A0A4R5VCB2_9RHOB</name>
<dbReference type="AlphaFoldDB" id="A0A4R5VCB2"/>
<gene>
    <name evidence="1" type="ORF">E1832_08355</name>
</gene>
<reference evidence="1 2" key="1">
    <citation type="submission" date="2019-03" db="EMBL/GenBank/DDBJ databases">
        <title>Ruegeria lutea sp. nov., a novel strain, isolated from marine sediment, the Masan Bay, South Korea.</title>
        <authorList>
            <person name="Kim J."/>
            <person name="Kim D.-Y."/>
            <person name="Lee S.-S."/>
        </authorList>
    </citation>
    <scope>NUCLEOTIDE SEQUENCE [LARGE SCALE GENOMIC DNA]</scope>
    <source>
        <strain evidence="1 2">318-1</strain>
    </source>
</reference>
<dbReference type="Proteomes" id="UP000295301">
    <property type="component" value="Unassembled WGS sequence"/>
</dbReference>
<dbReference type="RefSeq" id="WP_133359284.1">
    <property type="nucleotide sequence ID" value="NZ_SMUV01000060.1"/>
</dbReference>
<keyword evidence="2" id="KW-1185">Reference proteome</keyword>
<dbReference type="OrthoDB" id="7877306at2"/>
<accession>A0A4R5VCB2</accession>